<dbReference type="EMBL" id="KI271583">
    <property type="protein sequence ID" value="ERL66148.1"/>
    <property type="molecule type" value="Genomic_DNA"/>
</dbReference>
<protein>
    <recommendedName>
        <fullName evidence="7">CopY</fullName>
    </recommendedName>
</protein>
<organism evidence="5 6">
    <name type="scientific">Schleiferilactobacillus shenzhenensis LY-73</name>
    <dbReference type="NCBI Taxonomy" id="1231336"/>
    <lineage>
        <taxon>Bacteria</taxon>
        <taxon>Bacillati</taxon>
        <taxon>Bacillota</taxon>
        <taxon>Bacilli</taxon>
        <taxon>Lactobacillales</taxon>
        <taxon>Lactobacillaceae</taxon>
        <taxon>Schleiferilactobacillus</taxon>
    </lineage>
</organism>
<dbReference type="RefSeq" id="WP_022528525.1">
    <property type="nucleotide sequence ID" value="NZ_KI271583.1"/>
</dbReference>
<evidence type="ECO:0000313" key="5">
    <source>
        <dbReference type="EMBL" id="ERL66148.1"/>
    </source>
</evidence>
<dbReference type="STRING" id="1231336.L248_1240"/>
<gene>
    <name evidence="5" type="ORF">L248_1240</name>
</gene>
<dbReference type="InterPro" id="IPR005650">
    <property type="entry name" value="BlaI_family"/>
</dbReference>
<dbReference type="HOGENOM" id="CLU_119090_2_1_9"/>
<dbReference type="GO" id="GO:0045892">
    <property type="term" value="P:negative regulation of DNA-templated transcription"/>
    <property type="evidence" value="ECO:0007669"/>
    <property type="project" value="InterPro"/>
</dbReference>
<evidence type="ECO:0000256" key="1">
    <source>
        <dbReference type="ARBA" id="ARBA00011046"/>
    </source>
</evidence>
<evidence type="ECO:0000256" key="3">
    <source>
        <dbReference type="ARBA" id="ARBA00023125"/>
    </source>
</evidence>
<dbReference type="InterPro" id="IPR014071">
    <property type="entry name" value="Cu_transp_CopY/TcrY"/>
</dbReference>
<comment type="similarity">
    <text evidence="1">Belongs to the BlaI transcriptional regulatory family.</text>
</comment>
<keyword evidence="3" id="KW-0238">DNA-binding</keyword>
<proteinExistence type="inferred from homology"/>
<dbReference type="SUPFAM" id="SSF46785">
    <property type="entry name" value="Winged helix' DNA-binding domain"/>
    <property type="match status" value="1"/>
</dbReference>
<evidence type="ECO:0000313" key="6">
    <source>
        <dbReference type="Proteomes" id="UP000030647"/>
    </source>
</evidence>
<evidence type="ECO:0000256" key="2">
    <source>
        <dbReference type="ARBA" id="ARBA00023015"/>
    </source>
</evidence>
<dbReference type="Pfam" id="PF03965">
    <property type="entry name" value="Penicillinase_R"/>
    <property type="match status" value="1"/>
</dbReference>
<dbReference type="GO" id="GO:0003677">
    <property type="term" value="F:DNA binding"/>
    <property type="evidence" value="ECO:0007669"/>
    <property type="project" value="UniProtKB-KW"/>
</dbReference>
<dbReference type="PIRSF" id="PIRSF019455">
    <property type="entry name" value="CopR_AtkY"/>
    <property type="match status" value="1"/>
</dbReference>
<sequence>MLDEQHVAITDSEWELMRAVWTLHRVSTRQLIDIMQKERHWADSTTKTMLRRLIKKGAITQVGETRPYDYVPAVKEQDSMDTAAQDLFDHMCAMRTGNTLAAVIESRDLSQADIAKLQKILNEKAKTAPEMVACNCLPQGMGADCMTEGGERNGQ</sequence>
<dbReference type="AlphaFoldDB" id="U4TWC5"/>
<evidence type="ECO:0008006" key="7">
    <source>
        <dbReference type="Google" id="ProtNLM"/>
    </source>
</evidence>
<reference evidence="6" key="1">
    <citation type="journal article" date="2013" name="Genome Announc.">
        <title>Whole-Genome Sequencing of Lactobacillus shenzhenensis Strain LY-73T.</title>
        <authorList>
            <person name="Lin Z."/>
            <person name="Liu Z."/>
            <person name="Yang R."/>
            <person name="Zou Y."/>
            <person name="Wan D."/>
            <person name="Chen J."/>
            <person name="Guo M."/>
            <person name="Zhao J."/>
            <person name="Fang C."/>
            <person name="Yang R."/>
            <person name="Liu F."/>
        </authorList>
    </citation>
    <scope>NUCLEOTIDE SEQUENCE [LARGE SCALE GENOMIC DNA]</scope>
    <source>
        <strain evidence="6">LY-73</strain>
    </source>
</reference>
<dbReference type="NCBIfam" id="TIGR02698">
    <property type="entry name" value="CopY_TcrY"/>
    <property type="match status" value="1"/>
</dbReference>
<keyword evidence="2" id="KW-0805">Transcription regulation</keyword>
<dbReference type="OrthoDB" id="1849040at2"/>
<dbReference type="eggNOG" id="COG3682">
    <property type="taxonomic scope" value="Bacteria"/>
</dbReference>
<dbReference type="InterPro" id="IPR036390">
    <property type="entry name" value="WH_DNA-bd_sf"/>
</dbReference>
<keyword evidence="6" id="KW-1185">Reference proteome</keyword>
<name>U4TWC5_9LACO</name>
<dbReference type="Proteomes" id="UP000030647">
    <property type="component" value="Unassembled WGS sequence"/>
</dbReference>
<dbReference type="InterPro" id="IPR036388">
    <property type="entry name" value="WH-like_DNA-bd_sf"/>
</dbReference>
<accession>U4TWC5</accession>
<evidence type="ECO:0000256" key="4">
    <source>
        <dbReference type="ARBA" id="ARBA00023163"/>
    </source>
</evidence>
<keyword evidence="4" id="KW-0804">Transcription</keyword>
<dbReference type="Gene3D" id="1.10.10.10">
    <property type="entry name" value="Winged helix-like DNA-binding domain superfamily/Winged helix DNA-binding domain"/>
    <property type="match status" value="1"/>
</dbReference>